<keyword evidence="6" id="KW-0695">RNA-directed DNA polymerase</keyword>
<dbReference type="Proteomes" id="UP000233551">
    <property type="component" value="Unassembled WGS sequence"/>
</dbReference>
<evidence type="ECO:0000256" key="6">
    <source>
        <dbReference type="ARBA" id="ARBA00022918"/>
    </source>
</evidence>
<proteinExistence type="predicted"/>
<dbReference type="Pfam" id="PF24626">
    <property type="entry name" value="SH3_Tf2-1"/>
    <property type="match status" value="1"/>
</dbReference>
<dbReference type="GO" id="GO:0016787">
    <property type="term" value="F:hydrolase activity"/>
    <property type="evidence" value="ECO:0007669"/>
    <property type="project" value="UniProtKB-KW"/>
</dbReference>
<dbReference type="FunFam" id="3.10.20.370:FF:000001">
    <property type="entry name" value="Retrovirus-related Pol polyprotein from transposon 17.6-like protein"/>
    <property type="match status" value="1"/>
</dbReference>
<dbReference type="InterPro" id="IPR043502">
    <property type="entry name" value="DNA/RNA_pol_sf"/>
</dbReference>
<evidence type="ECO:0000256" key="5">
    <source>
        <dbReference type="ARBA" id="ARBA00022801"/>
    </source>
</evidence>
<feature type="domain" description="Reverse transcriptase RNase H-like" evidence="7">
    <location>
        <begin position="16"/>
        <end position="115"/>
    </location>
</feature>
<dbReference type="PANTHER" id="PTHR37984">
    <property type="entry name" value="PROTEIN CBG26694"/>
    <property type="match status" value="1"/>
</dbReference>
<dbReference type="Pfam" id="PF17917">
    <property type="entry name" value="RT_RNaseH"/>
    <property type="match status" value="1"/>
</dbReference>
<sequence length="320" mass="36445">KIKERLTTAPILVLPDFQQPFELHSDASKVGIRAVLSQNNRPIAFFSEKLTGAKVRYNTYDVEFYAVVQAVKHWRHYLFHKEFVLYTDHEALKRLHSQDKVSARHASWVAYLERFTFVVKHKSEVINRVTDALSRRRSILSRMTVEGHPFPESFLAKPLEDGEHPAELQYSVVYFVTPQGPLDLLPVPDKTGVHGKAADFVHGLQEIHKAVQNNLQNAAMQYKAVADRRRRHVEFEVGDFVWAVLAKDRFSAGDYHKLAARKISPVEVIEKINSNAYRLKLPSHIRTADVFNVKHLVPYTGSDDPISKEMASGAKLTASP</sequence>
<reference evidence="9 10" key="1">
    <citation type="submission" date="2017-11" db="EMBL/GenBank/DDBJ databases">
        <title>De-novo sequencing of pomegranate (Punica granatum L.) genome.</title>
        <authorList>
            <person name="Akparov Z."/>
            <person name="Amiraslanov A."/>
            <person name="Hajiyeva S."/>
            <person name="Abbasov M."/>
            <person name="Kaur K."/>
            <person name="Hamwieh A."/>
            <person name="Solovyev V."/>
            <person name="Salamov A."/>
            <person name="Braich B."/>
            <person name="Kosarev P."/>
            <person name="Mahmoud A."/>
            <person name="Hajiyev E."/>
            <person name="Babayeva S."/>
            <person name="Izzatullayeva V."/>
            <person name="Mammadov A."/>
            <person name="Mammadov A."/>
            <person name="Sharifova S."/>
            <person name="Ojaghi J."/>
            <person name="Eynullazada K."/>
            <person name="Bayramov B."/>
            <person name="Abdulazimova A."/>
            <person name="Shahmuradov I."/>
        </authorList>
    </citation>
    <scope>NUCLEOTIDE SEQUENCE [LARGE SCALE GENOMIC DNA]</scope>
    <source>
        <strain evidence="10">cv. AG2017</strain>
        <tissue evidence="9">Leaf</tissue>
    </source>
</reference>
<dbReference type="InterPro" id="IPR041373">
    <property type="entry name" value="RT_RNaseH"/>
</dbReference>
<comment type="caution">
    <text evidence="9">The sequence shown here is derived from an EMBL/GenBank/DDBJ whole genome shotgun (WGS) entry which is preliminary data.</text>
</comment>
<feature type="domain" description="Tf2-1-like SH3-like" evidence="8">
    <location>
        <begin position="238"/>
        <end position="299"/>
    </location>
</feature>
<organism evidence="9 10">
    <name type="scientific">Punica granatum</name>
    <name type="common">Pomegranate</name>
    <dbReference type="NCBI Taxonomy" id="22663"/>
    <lineage>
        <taxon>Eukaryota</taxon>
        <taxon>Viridiplantae</taxon>
        <taxon>Streptophyta</taxon>
        <taxon>Embryophyta</taxon>
        <taxon>Tracheophyta</taxon>
        <taxon>Spermatophyta</taxon>
        <taxon>Magnoliopsida</taxon>
        <taxon>eudicotyledons</taxon>
        <taxon>Gunneridae</taxon>
        <taxon>Pentapetalae</taxon>
        <taxon>rosids</taxon>
        <taxon>malvids</taxon>
        <taxon>Myrtales</taxon>
        <taxon>Lythraceae</taxon>
        <taxon>Punica</taxon>
    </lineage>
</organism>
<dbReference type="Gene3D" id="3.10.20.370">
    <property type="match status" value="1"/>
</dbReference>
<evidence type="ECO:0000256" key="1">
    <source>
        <dbReference type="ARBA" id="ARBA00022679"/>
    </source>
</evidence>
<keyword evidence="3" id="KW-0540">Nuclease</keyword>
<dbReference type="PANTHER" id="PTHR37984:SF5">
    <property type="entry name" value="PROTEIN NYNRIN-LIKE"/>
    <property type="match status" value="1"/>
</dbReference>
<evidence type="ECO:0000256" key="3">
    <source>
        <dbReference type="ARBA" id="ARBA00022722"/>
    </source>
</evidence>
<gene>
    <name evidence="9" type="ORF">CRG98_027338</name>
</gene>
<evidence type="ECO:0000259" key="7">
    <source>
        <dbReference type="Pfam" id="PF17917"/>
    </source>
</evidence>
<dbReference type="InterPro" id="IPR056924">
    <property type="entry name" value="SH3_Tf2-1"/>
</dbReference>
<dbReference type="InterPro" id="IPR050951">
    <property type="entry name" value="Retrovirus_Pol_polyprotein"/>
</dbReference>
<dbReference type="STRING" id="22663.A0A2I0J8C3"/>
<feature type="non-terminal residue" evidence="9">
    <location>
        <position position="1"/>
    </location>
</feature>
<evidence type="ECO:0000256" key="2">
    <source>
        <dbReference type="ARBA" id="ARBA00022695"/>
    </source>
</evidence>
<keyword evidence="1" id="KW-0808">Transferase</keyword>
<keyword evidence="10" id="KW-1185">Reference proteome</keyword>
<evidence type="ECO:0000313" key="10">
    <source>
        <dbReference type="Proteomes" id="UP000233551"/>
    </source>
</evidence>
<keyword evidence="2" id="KW-0548">Nucleotidyltransferase</keyword>
<keyword evidence="5" id="KW-0378">Hydrolase</keyword>
<dbReference type="CDD" id="cd09274">
    <property type="entry name" value="RNase_HI_RT_Ty3"/>
    <property type="match status" value="1"/>
</dbReference>
<name>A0A2I0J8C3_PUNGR</name>
<evidence type="ECO:0000256" key="4">
    <source>
        <dbReference type="ARBA" id="ARBA00022759"/>
    </source>
</evidence>
<protein>
    <submittedName>
        <fullName evidence="9">Uncharacterized protein</fullName>
    </submittedName>
</protein>
<dbReference type="GO" id="GO:0004519">
    <property type="term" value="F:endonuclease activity"/>
    <property type="evidence" value="ECO:0007669"/>
    <property type="project" value="UniProtKB-KW"/>
</dbReference>
<accession>A0A2I0J8C3</accession>
<evidence type="ECO:0000259" key="8">
    <source>
        <dbReference type="Pfam" id="PF24626"/>
    </source>
</evidence>
<dbReference type="AlphaFoldDB" id="A0A2I0J8C3"/>
<dbReference type="GO" id="GO:0003964">
    <property type="term" value="F:RNA-directed DNA polymerase activity"/>
    <property type="evidence" value="ECO:0007669"/>
    <property type="project" value="UniProtKB-KW"/>
</dbReference>
<evidence type="ECO:0000313" key="9">
    <source>
        <dbReference type="EMBL" id="PKI52273.1"/>
    </source>
</evidence>
<dbReference type="SUPFAM" id="SSF56672">
    <property type="entry name" value="DNA/RNA polymerases"/>
    <property type="match status" value="1"/>
</dbReference>
<keyword evidence="4" id="KW-0255">Endonuclease</keyword>
<dbReference type="EMBL" id="PGOL01001947">
    <property type="protein sequence ID" value="PKI52273.1"/>
    <property type="molecule type" value="Genomic_DNA"/>
</dbReference>